<feature type="repeat" description="PPR" evidence="4">
    <location>
        <begin position="314"/>
        <end position="348"/>
    </location>
</feature>
<dbReference type="InterPro" id="IPR011990">
    <property type="entry name" value="TPR-like_helical_dom_sf"/>
</dbReference>
<feature type="repeat" description="PPR" evidence="4">
    <location>
        <begin position="78"/>
        <end position="112"/>
    </location>
</feature>
<dbReference type="InterPro" id="IPR046960">
    <property type="entry name" value="PPR_At4g14850-like_plant"/>
</dbReference>
<name>A0A8S2AYU1_ARAAE</name>
<evidence type="ECO:0000256" key="1">
    <source>
        <dbReference type="ARBA" id="ARBA00022737"/>
    </source>
</evidence>
<keyword evidence="1" id="KW-0677">Repeat</keyword>
<keyword evidence="3" id="KW-0342">GTP-binding</keyword>
<dbReference type="InterPro" id="IPR027417">
    <property type="entry name" value="P-loop_NTPase"/>
</dbReference>
<feature type="repeat" description="PPR" evidence="4">
    <location>
        <begin position="620"/>
        <end position="654"/>
    </location>
</feature>
<dbReference type="InterPro" id="IPR031167">
    <property type="entry name" value="G_OBG"/>
</dbReference>
<dbReference type="Pfam" id="PF13041">
    <property type="entry name" value="PPR_2"/>
    <property type="match status" value="2"/>
</dbReference>
<gene>
    <name evidence="8" type="ORF">AARE701A_LOCUS17349</name>
</gene>
<dbReference type="InterPro" id="IPR012675">
    <property type="entry name" value="Beta-grasp_dom_sf"/>
</dbReference>
<dbReference type="InterPro" id="IPR004095">
    <property type="entry name" value="TGS"/>
</dbReference>
<dbReference type="FunFam" id="1.25.40.10:FF:000361">
    <property type="entry name" value="Pentatricopeptide repeat-containing protein chloroplastic"/>
    <property type="match status" value="1"/>
</dbReference>
<dbReference type="InterPro" id="IPR046849">
    <property type="entry name" value="E2_motif"/>
</dbReference>
<dbReference type="GO" id="GO:0009451">
    <property type="term" value="P:RNA modification"/>
    <property type="evidence" value="ECO:0007669"/>
    <property type="project" value="InterPro"/>
</dbReference>
<dbReference type="GO" id="GO:0003723">
    <property type="term" value="F:RNA binding"/>
    <property type="evidence" value="ECO:0007669"/>
    <property type="project" value="InterPro"/>
</dbReference>
<dbReference type="PROSITE" id="PS51375">
    <property type="entry name" value="PPR"/>
    <property type="match status" value="9"/>
</dbReference>
<evidence type="ECO:0000256" key="2">
    <source>
        <dbReference type="ARBA" id="ARBA00022741"/>
    </source>
</evidence>
<dbReference type="GO" id="GO:0019003">
    <property type="term" value="F:GDP binding"/>
    <property type="evidence" value="ECO:0007669"/>
    <property type="project" value="UniProtKB-ARBA"/>
</dbReference>
<protein>
    <recommendedName>
        <fullName evidence="10">Pentatricopeptide repeat-containing protein</fullName>
    </recommendedName>
</protein>
<feature type="repeat" description="PPR" evidence="4">
    <location>
        <begin position="655"/>
        <end position="689"/>
    </location>
</feature>
<evidence type="ECO:0008006" key="10">
    <source>
        <dbReference type="Google" id="ProtNLM"/>
    </source>
</evidence>
<dbReference type="InterPro" id="IPR017972">
    <property type="entry name" value="Cyt_P450_CS"/>
</dbReference>
<dbReference type="FunFam" id="3.40.50.300:FF:000740">
    <property type="entry name" value="Putative GTP-binding protein 1"/>
    <property type="match status" value="1"/>
</dbReference>
<feature type="repeat" description="PPR" evidence="4">
    <location>
        <begin position="283"/>
        <end position="313"/>
    </location>
</feature>
<dbReference type="PROSITE" id="PS51880">
    <property type="entry name" value="TGS"/>
    <property type="match status" value="1"/>
</dbReference>
<dbReference type="GO" id="GO:0003924">
    <property type="term" value="F:GTPase activity"/>
    <property type="evidence" value="ECO:0007669"/>
    <property type="project" value="InterPro"/>
</dbReference>
<dbReference type="InterPro" id="IPR031662">
    <property type="entry name" value="GTP-binding_2"/>
</dbReference>
<evidence type="ECO:0000256" key="4">
    <source>
        <dbReference type="PROSITE-ProRule" id="PRU00708"/>
    </source>
</evidence>
<dbReference type="FunFam" id="1.25.40.10:FF:000090">
    <property type="entry name" value="Pentatricopeptide repeat-containing protein, chloroplastic"/>
    <property type="match status" value="1"/>
</dbReference>
<dbReference type="SUPFAM" id="SSF81271">
    <property type="entry name" value="TGS-like"/>
    <property type="match status" value="1"/>
</dbReference>
<evidence type="ECO:0000256" key="5">
    <source>
        <dbReference type="SAM" id="Coils"/>
    </source>
</evidence>
<dbReference type="CDD" id="cd01896">
    <property type="entry name" value="DRG"/>
    <property type="match status" value="1"/>
</dbReference>
<keyword evidence="9" id="KW-1185">Reference proteome</keyword>
<dbReference type="InterPro" id="IPR002885">
    <property type="entry name" value="PPR_rpt"/>
</dbReference>
<dbReference type="InterPro" id="IPR012676">
    <property type="entry name" value="TGS-like"/>
</dbReference>
<feature type="repeat" description="PPR" evidence="4">
    <location>
        <begin position="756"/>
        <end position="790"/>
    </location>
</feature>
<evidence type="ECO:0000256" key="3">
    <source>
        <dbReference type="ARBA" id="ARBA00023134"/>
    </source>
</evidence>
<dbReference type="Pfam" id="PF20430">
    <property type="entry name" value="Eplus_motif"/>
    <property type="match status" value="1"/>
</dbReference>
<dbReference type="SUPFAM" id="SSF48452">
    <property type="entry name" value="TPR-like"/>
    <property type="match status" value="1"/>
</dbReference>
<feature type="repeat" description="PPR" evidence="4">
    <location>
        <begin position="415"/>
        <end position="452"/>
    </location>
</feature>
<dbReference type="Pfam" id="PF16897">
    <property type="entry name" value="MMR_HSR1_Xtn"/>
    <property type="match status" value="1"/>
</dbReference>
<accession>A0A8S2AYU1</accession>
<dbReference type="PANTHER" id="PTHR47926:SF527">
    <property type="entry name" value="PENTATRICOPEPTIDE REPEAT-CONTAINING PROTEIN"/>
    <property type="match status" value="1"/>
</dbReference>
<dbReference type="GO" id="GO:0004497">
    <property type="term" value="F:monooxygenase activity"/>
    <property type="evidence" value="ECO:0007669"/>
    <property type="project" value="InterPro"/>
</dbReference>
<feature type="domain" description="TGS" evidence="7">
    <location>
        <begin position="1138"/>
        <end position="1214"/>
    </location>
</feature>
<reference evidence="8" key="1">
    <citation type="submission" date="2021-01" db="EMBL/GenBank/DDBJ databases">
        <authorList>
            <person name="Bezrukov I."/>
        </authorList>
    </citation>
    <scope>NUCLEOTIDE SEQUENCE</scope>
</reference>
<dbReference type="InterPro" id="IPR006074">
    <property type="entry name" value="GTP1-OBG_CS"/>
</dbReference>
<dbReference type="CDD" id="cd11064">
    <property type="entry name" value="CYP86A"/>
    <property type="match status" value="1"/>
</dbReference>
<dbReference type="Gene3D" id="1.25.40.10">
    <property type="entry name" value="Tetratricopeptide repeat domain"/>
    <property type="match status" value="6"/>
</dbReference>
<feature type="repeat" description="PPR" evidence="4">
    <location>
        <begin position="519"/>
        <end position="553"/>
    </location>
</feature>
<dbReference type="PROSITE" id="PS00086">
    <property type="entry name" value="CYTOCHROME_P450"/>
    <property type="match status" value="1"/>
</dbReference>
<dbReference type="InterPro" id="IPR045001">
    <property type="entry name" value="DRG"/>
</dbReference>
<dbReference type="Gene3D" id="1.10.630.10">
    <property type="entry name" value="Cytochrome P450"/>
    <property type="match status" value="1"/>
</dbReference>
<dbReference type="PRINTS" id="PR00326">
    <property type="entry name" value="GTP1OBG"/>
</dbReference>
<dbReference type="Proteomes" id="UP000682877">
    <property type="component" value="Chromosome 7"/>
</dbReference>
<keyword evidence="5" id="KW-0175">Coiled coil</keyword>
<feature type="repeat" description="PPR" evidence="4">
    <location>
        <begin position="213"/>
        <end position="247"/>
    </location>
</feature>
<dbReference type="InterPro" id="IPR001128">
    <property type="entry name" value="Cyt_P450"/>
</dbReference>
<dbReference type="GO" id="GO:0005525">
    <property type="term" value="F:GTP binding"/>
    <property type="evidence" value="ECO:0007669"/>
    <property type="project" value="UniProtKB-KW"/>
</dbReference>
<feature type="domain" description="OBG-type G" evidence="6">
    <location>
        <begin position="913"/>
        <end position="1138"/>
    </location>
</feature>
<organism evidence="8 9">
    <name type="scientific">Arabidopsis arenosa</name>
    <name type="common">Sand rock-cress</name>
    <name type="synonym">Cardaminopsis arenosa</name>
    <dbReference type="NCBI Taxonomy" id="38785"/>
    <lineage>
        <taxon>Eukaryota</taxon>
        <taxon>Viridiplantae</taxon>
        <taxon>Streptophyta</taxon>
        <taxon>Embryophyta</taxon>
        <taxon>Tracheophyta</taxon>
        <taxon>Spermatophyta</taxon>
        <taxon>Magnoliopsida</taxon>
        <taxon>eudicotyledons</taxon>
        <taxon>Gunneridae</taxon>
        <taxon>Pentapetalae</taxon>
        <taxon>rosids</taxon>
        <taxon>malvids</taxon>
        <taxon>Brassicales</taxon>
        <taxon>Brassicaceae</taxon>
        <taxon>Camelineae</taxon>
        <taxon>Arabidopsis</taxon>
    </lineage>
</organism>
<dbReference type="Gene3D" id="6.10.140.1070">
    <property type="match status" value="2"/>
</dbReference>
<dbReference type="Pfam" id="PF13812">
    <property type="entry name" value="PPR_3"/>
    <property type="match status" value="1"/>
</dbReference>
<feature type="coiled-coil region" evidence="5">
    <location>
        <begin position="841"/>
        <end position="868"/>
    </location>
</feature>
<dbReference type="PROSITE" id="PS00905">
    <property type="entry name" value="GTP1_OBG"/>
    <property type="match status" value="1"/>
</dbReference>
<dbReference type="PROSITE" id="PS51710">
    <property type="entry name" value="G_OBG"/>
    <property type="match status" value="1"/>
</dbReference>
<dbReference type="Pfam" id="PF00067">
    <property type="entry name" value="p450"/>
    <property type="match status" value="1"/>
</dbReference>
<dbReference type="InterPro" id="IPR036396">
    <property type="entry name" value="Cyt_P450_sf"/>
</dbReference>
<dbReference type="GO" id="GO:0005506">
    <property type="term" value="F:iron ion binding"/>
    <property type="evidence" value="ECO:0007669"/>
    <property type="project" value="InterPro"/>
</dbReference>
<dbReference type="InterPro" id="IPR005225">
    <property type="entry name" value="Small_GTP-bd"/>
</dbReference>
<dbReference type="GO" id="GO:0016705">
    <property type="term" value="F:oxidoreductase activity, acting on paired donors, with incorporation or reduction of molecular oxygen"/>
    <property type="evidence" value="ECO:0007669"/>
    <property type="project" value="InterPro"/>
</dbReference>
<dbReference type="Gene3D" id="3.10.20.30">
    <property type="match status" value="1"/>
</dbReference>
<dbReference type="EMBL" id="LR999457">
    <property type="protein sequence ID" value="CAE6152007.1"/>
    <property type="molecule type" value="Genomic_DNA"/>
</dbReference>
<evidence type="ECO:0000259" key="7">
    <source>
        <dbReference type="PROSITE" id="PS51880"/>
    </source>
</evidence>
<evidence type="ECO:0000259" key="6">
    <source>
        <dbReference type="PROSITE" id="PS51710"/>
    </source>
</evidence>
<dbReference type="Pfam" id="PF02824">
    <property type="entry name" value="TGS"/>
    <property type="match status" value="1"/>
</dbReference>
<dbReference type="InterPro" id="IPR046848">
    <property type="entry name" value="E_motif"/>
</dbReference>
<dbReference type="FunFam" id="1.25.40.10:FF:000958">
    <property type="entry name" value="Pentatricopeptide repeat-containing protein At4g39530"/>
    <property type="match status" value="1"/>
</dbReference>
<dbReference type="FunFam" id="1.25.40.10:FF:000957">
    <property type="entry name" value="Pentatricopeptide repeat-containing protein At4g39530"/>
    <property type="match status" value="1"/>
</dbReference>
<dbReference type="GO" id="GO:0020037">
    <property type="term" value="F:heme binding"/>
    <property type="evidence" value="ECO:0007669"/>
    <property type="project" value="InterPro"/>
</dbReference>
<dbReference type="PANTHER" id="PTHR47926">
    <property type="entry name" value="PENTATRICOPEPTIDE REPEAT-CONTAINING PROTEIN"/>
    <property type="match status" value="1"/>
</dbReference>
<dbReference type="InterPro" id="IPR006073">
    <property type="entry name" value="GTP-bd"/>
</dbReference>
<dbReference type="FunFam" id="3.10.20.30:FF:000003">
    <property type="entry name" value="Developmentally-regulated GTP-binding protein 1"/>
    <property type="match status" value="1"/>
</dbReference>
<keyword evidence="2" id="KW-0547">Nucleotide-binding</keyword>
<dbReference type="NCBIfam" id="TIGR00756">
    <property type="entry name" value="PPR"/>
    <property type="match status" value="4"/>
</dbReference>
<dbReference type="CDD" id="cd17230">
    <property type="entry name" value="TGS_DRG1"/>
    <property type="match status" value="1"/>
</dbReference>
<dbReference type="FunFam" id="1.25.40.10:FF:000353">
    <property type="entry name" value="Pentatricopeptide repeat-containing protein At4g39530"/>
    <property type="match status" value="1"/>
</dbReference>
<evidence type="ECO:0000313" key="9">
    <source>
        <dbReference type="Proteomes" id="UP000682877"/>
    </source>
</evidence>
<dbReference type="Pfam" id="PF20431">
    <property type="entry name" value="E_motif"/>
    <property type="match status" value="1"/>
</dbReference>
<proteinExistence type="predicted"/>
<dbReference type="Pfam" id="PF01926">
    <property type="entry name" value="MMR_HSR1"/>
    <property type="match status" value="1"/>
</dbReference>
<dbReference type="NCBIfam" id="TIGR00231">
    <property type="entry name" value="small_GTP"/>
    <property type="match status" value="1"/>
</dbReference>
<dbReference type="SUPFAM" id="SSF52540">
    <property type="entry name" value="P-loop containing nucleoside triphosphate hydrolases"/>
    <property type="match status" value="1"/>
</dbReference>
<evidence type="ECO:0000313" key="8">
    <source>
        <dbReference type="EMBL" id="CAE6152007.1"/>
    </source>
</evidence>
<sequence length="1689" mass="190951">MRSYGSWRKVQETLRLYSSSSSTSSGLLEFVNADFPSTIRFRGRREFARLLQLRALDDPLLYQNVVHGQIIVSGLELDTYLSNILMNLYSRAGGMVYARKVFEKMPERNLVTWSTMVSACNHHGFYEESLVVFLEFWRTRKNSPNEYILSSFIQACSGLDGSVRWMVFQLQSFLVKSRFDRDVYVGTLLIDFYLKEGNIDYARLVFDALPEKSTVTWTTMISGCVKMGRSYVSLQLFYQLMEGNVVPDGYILSTVLSACSILPFLEGGKQIHAHILRYGHELDASLMNVLIDSYVKCGRVRAAHKLFDGMPNKNIISWTTLLSGYKQNSLHNEAMELFTSMPKFGLKPDMFACSSILTSCASLHALEFGTQVHAYTIKANLGNDSYVTNSLIDMYAKCDCLTEARKVFDIFAADDVVLFNAMIEGYSRLGTQWELHDALNIFHDMRFRLIRPSLLTFVSLLRASASLTSLGLSKQIHGLMFKYGLNLDIFAGSALIDVYSNCYCLKDSRLVFDEMKVKDLVIWNSMFSGYVQQSENEEALNLFLELQLSRERPDEFTFADMVTAAGNLASLQLGQEFHCQLLKRGLECNPYITNALLDMYAKCGSPEDAHKAFDSAASRDVVCWNSVISSYANHGEGRKALQMLEKMMCEGIEPNYITFVGVLSACSHAGLVEDGLKQFELMLRFGIEPETEHYVCMVSLLGRAGRLNEARELIEKMPTKPAAIVWRSLLSGCAKAGNVELAEYAAEMAILSDPKDSGSFTLLSNIYASKGMWTEAKKVRERMKFEGVVKEPGRSWIEINKEVHIFLSKDKSHCKANQIYEVLDDLLVQIRGEMKLIKDALSALTATMSTIMQKIKEIEDEMAKTQKNKATSHHLGLLKAKLAKLRRDLLAPPTKGGGGGAGEGFDVTKSGDSRVGLVGFPSVGKSTLLNKLTGTFSEVASYEFTTLTCIPGVITYRGAKIQLLDLPGIIEGAKDGKGRGRQVISTARTCNCILIVLDAIKPITHKRLIEKELEGFGIRLNKEPPNLTFRKKDKGGINLTSTVAVTHLDLDTVKAICGEYRIHNADITLRYDATADDLIDVIEGSRIYMPCIYAVNKIDSITLEELEILDKLPHYCPVSAHLEWNLDGLLDKIWEYLDLTRIYTKPKAMNPDYDDPVILSSKKRTVEDFCIRIHKDMLKQFKYALVWGSSAKHKPQRVGKEHELEDEDVVQIVFRNWPVIGMIGYLMVLHRIYNFGVEALEISHLTFPFKGPWFAGMDMLFTVDPANIHYILSSNFSNYTKGADFKEVFDVFGEMIFSSDSELWKNQRKAAQFMLNHHEFQKLSMSATRTKLYDGLVPLFNQYCEEEKVVDLQQVFQRFTFDTTFFLVTGSDPKSLSIEMPEVEYAKALDDLGQGIFYRHIKPKFLWKLQNRFGLGQEKRMTEADATFDRVSAKYISAKREEIRSQGIDHHSNGESEDLLTSHIKLDTTKYELLNPSDDKFLRDTILAFNLAGRDAMSAALSWFFWLLSENPQVVTKIRKEMNNKNISKDGRNGQENLDKLVYLHAALYESMRLYPPVAFQRKSPIKPDLLPSGHKVDANSVIIIFLYGLGRMRAVWGEDATEFKPERWVSETGGLRHAPSFKFLAFNAGPRTCPGKQLAMTLMKTVVVEILQNYDIKVIKGQKIEPEPGLMLHMKHGLKVTITKRCSA</sequence>
<dbReference type="Pfam" id="PF01535">
    <property type="entry name" value="PPR"/>
    <property type="match status" value="7"/>
</dbReference>
<dbReference type="SUPFAM" id="SSF48264">
    <property type="entry name" value="Cytochrome P450"/>
    <property type="match status" value="1"/>
</dbReference>